<dbReference type="OrthoDB" id="9814215at2"/>
<name>A0A1G6NAT5_9BACT</name>
<protein>
    <submittedName>
        <fullName evidence="1">5-carboxymethyl-2-hydroxymuconate isomerase</fullName>
    </submittedName>
</protein>
<keyword evidence="1" id="KW-0413">Isomerase</keyword>
<evidence type="ECO:0000313" key="1">
    <source>
        <dbReference type="EMBL" id="SDC64507.1"/>
    </source>
</evidence>
<dbReference type="Gene3D" id="3.30.429.10">
    <property type="entry name" value="Macrophage Migration Inhibitory Factor"/>
    <property type="match status" value="1"/>
</dbReference>
<dbReference type="RefSeq" id="WP_087939540.1">
    <property type="nucleotide sequence ID" value="NZ_FNAC01000003.1"/>
</dbReference>
<dbReference type="InterPro" id="IPR014347">
    <property type="entry name" value="Tautomerase/MIF_sf"/>
</dbReference>
<accession>A0A1G6NAT5</accession>
<dbReference type="EMBL" id="FNAC01000003">
    <property type="protein sequence ID" value="SDC64507.1"/>
    <property type="molecule type" value="Genomic_DNA"/>
</dbReference>
<proteinExistence type="predicted"/>
<dbReference type="Proteomes" id="UP000199060">
    <property type="component" value="Unassembled WGS sequence"/>
</dbReference>
<dbReference type="SUPFAM" id="SSF55331">
    <property type="entry name" value="Tautomerase/MIF"/>
    <property type="match status" value="1"/>
</dbReference>
<dbReference type="PANTHER" id="PTHR37950">
    <property type="entry name" value="4-HYDROXYPHENYLACETATE CATABOLISM PROTEIN"/>
    <property type="match status" value="1"/>
</dbReference>
<dbReference type="AlphaFoldDB" id="A0A1G6NAT5"/>
<keyword evidence="2" id="KW-1185">Reference proteome</keyword>
<gene>
    <name evidence="1" type="ORF">SAMN04488104_100336</name>
</gene>
<dbReference type="Pfam" id="PF02962">
    <property type="entry name" value="CHMI"/>
    <property type="match status" value="1"/>
</dbReference>
<dbReference type="InterPro" id="IPR004220">
    <property type="entry name" value="5-COMe_2-OHmuconate_Isoase"/>
</dbReference>
<reference evidence="2" key="1">
    <citation type="submission" date="2016-10" db="EMBL/GenBank/DDBJ databases">
        <authorList>
            <person name="Varghese N."/>
            <person name="Submissions S."/>
        </authorList>
    </citation>
    <scope>NUCLEOTIDE SEQUENCE [LARGE SCALE GENOMIC DNA]</scope>
    <source>
        <strain evidence="2">DSM 23095</strain>
    </source>
</reference>
<dbReference type="STRING" id="686796.SAMN04488104_100336"/>
<dbReference type="CDD" id="cd00580">
    <property type="entry name" value="CHMI"/>
    <property type="match status" value="1"/>
</dbReference>
<organism evidence="1 2">
    <name type="scientific">Algoriphagus faecimaris</name>
    <dbReference type="NCBI Taxonomy" id="686796"/>
    <lineage>
        <taxon>Bacteria</taxon>
        <taxon>Pseudomonadati</taxon>
        <taxon>Bacteroidota</taxon>
        <taxon>Cytophagia</taxon>
        <taxon>Cytophagales</taxon>
        <taxon>Cyclobacteriaceae</taxon>
        <taxon>Algoriphagus</taxon>
    </lineage>
</organism>
<sequence>MPHFIIDCSEVLLEKQPPEKIMKTVYEAASSSDLFQPEDIKVRIRPFTYSFGTFSPSEIIHVFGNIMEGRTAEQKNALSKNVVTKLNELFPELAIVSMNIRDFDKNGYFNKNMLP</sequence>
<dbReference type="GO" id="GO:0008704">
    <property type="term" value="F:5-carboxymethyl-2-hydroxymuconate delta-isomerase activity"/>
    <property type="evidence" value="ECO:0007669"/>
    <property type="project" value="InterPro"/>
</dbReference>
<dbReference type="PANTHER" id="PTHR37950:SF1">
    <property type="entry name" value="4-HYDROXYPHENYLACETATE CATABOLISM PROTEIN"/>
    <property type="match status" value="1"/>
</dbReference>
<evidence type="ECO:0000313" key="2">
    <source>
        <dbReference type="Proteomes" id="UP000199060"/>
    </source>
</evidence>